<dbReference type="HOGENOM" id="CLU_2320329_0_0_1"/>
<feature type="region of interest" description="Disordered" evidence="1">
    <location>
        <begin position="1"/>
        <end position="20"/>
    </location>
</feature>
<organism evidence="2 3">
    <name type="scientific">Dothistroma septosporum (strain NZE10 / CBS 128990)</name>
    <name type="common">Red band needle blight fungus</name>
    <name type="synonym">Mycosphaerella pini</name>
    <dbReference type="NCBI Taxonomy" id="675120"/>
    <lineage>
        <taxon>Eukaryota</taxon>
        <taxon>Fungi</taxon>
        <taxon>Dikarya</taxon>
        <taxon>Ascomycota</taxon>
        <taxon>Pezizomycotina</taxon>
        <taxon>Dothideomycetes</taxon>
        <taxon>Dothideomycetidae</taxon>
        <taxon>Mycosphaerellales</taxon>
        <taxon>Mycosphaerellaceae</taxon>
        <taxon>Dothistroma</taxon>
    </lineage>
</organism>
<evidence type="ECO:0000256" key="1">
    <source>
        <dbReference type="SAM" id="MobiDB-lite"/>
    </source>
</evidence>
<evidence type="ECO:0000313" key="2">
    <source>
        <dbReference type="EMBL" id="EME49913.1"/>
    </source>
</evidence>
<keyword evidence="3" id="KW-1185">Reference proteome</keyword>
<protein>
    <submittedName>
        <fullName evidence="2">Uncharacterized protein</fullName>
    </submittedName>
</protein>
<accession>N1Q3V4</accession>
<reference evidence="2 3" key="2">
    <citation type="journal article" date="2012" name="PLoS Pathog.">
        <title>Diverse lifestyles and strategies of plant pathogenesis encoded in the genomes of eighteen Dothideomycetes fungi.</title>
        <authorList>
            <person name="Ohm R.A."/>
            <person name="Feau N."/>
            <person name="Henrissat B."/>
            <person name="Schoch C.L."/>
            <person name="Horwitz B.A."/>
            <person name="Barry K.W."/>
            <person name="Condon B.J."/>
            <person name="Copeland A.C."/>
            <person name="Dhillon B."/>
            <person name="Glaser F."/>
            <person name="Hesse C.N."/>
            <person name="Kosti I."/>
            <person name="LaButti K."/>
            <person name="Lindquist E.A."/>
            <person name="Lucas S."/>
            <person name="Salamov A.A."/>
            <person name="Bradshaw R.E."/>
            <person name="Ciuffetti L."/>
            <person name="Hamelin R.C."/>
            <person name="Kema G.H.J."/>
            <person name="Lawrence C."/>
            <person name="Scott J.A."/>
            <person name="Spatafora J.W."/>
            <person name="Turgeon B.G."/>
            <person name="de Wit P.J.G.M."/>
            <person name="Zhong S."/>
            <person name="Goodwin S.B."/>
            <person name="Grigoriev I.V."/>
        </authorList>
    </citation>
    <scope>NUCLEOTIDE SEQUENCE [LARGE SCALE GENOMIC DNA]</scope>
    <source>
        <strain evidence="3">NZE10 / CBS 128990</strain>
    </source>
</reference>
<sequence>MPPPMATQERQALRNMTDEQREAAEEYFNTGSYRAYLNKTSGRSASTAKPAATAGLNQKSAECAAADIDLEVIDVDGLYMGKSCNQARSQSRNFVELER</sequence>
<reference evidence="3" key="1">
    <citation type="journal article" date="2012" name="PLoS Genet.">
        <title>The genomes of the fungal plant pathogens Cladosporium fulvum and Dothistroma septosporum reveal adaptation to different hosts and lifestyles but also signatures of common ancestry.</title>
        <authorList>
            <person name="de Wit P.J.G.M."/>
            <person name="van der Burgt A."/>
            <person name="Oekmen B."/>
            <person name="Stergiopoulos I."/>
            <person name="Abd-Elsalam K.A."/>
            <person name="Aerts A.L."/>
            <person name="Bahkali A.H."/>
            <person name="Beenen H.G."/>
            <person name="Chettri P."/>
            <person name="Cox M.P."/>
            <person name="Datema E."/>
            <person name="de Vries R.P."/>
            <person name="Dhillon B."/>
            <person name="Ganley A.R."/>
            <person name="Griffiths S.A."/>
            <person name="Guo Y."/>
            <person name="Hamelin R.C."/>
            <person name="Henrissat B."/>
            <person name="Kabir M.S."/>
            <person name="Jashni M.K."/>
            <person name="Kema G."/>
            <person name="Klaubauf S."/>
            <person name="Lapidus A."/>
            <person name="Levasseur A."/>
            <person name="Lindquist E."/>
            <person name="Mehrabi R."/>
            <person name="Ohm R.A."/>
            <person name="Owen T.J."/>
            <person name="Salamov A."/>
            <person name="Schwelm A."/>
            <person name="Schijlen E."/>
            <person name="Sun H."/>
            <person name="van den Burg H.A."/>
            <person name="van Ham R.C.H.J."/>
            <person name="Zhang S."/>
            <person name="Goodwin S.B."/>
            <person name="Grigoriev I.V."/>
            <person name="Collemare J."/>
            <person name="Bradshaw R.E."/>
        </authorList>
    </citation>
    <scope>NUCLEOTIDE SEQUENCE [LARGE SCALE GENOMIC DNA]</scope>
    <source>
        <strain evidence="3">NZE10 / CBS 128990</strain>
    </source>
</reference>
<dbReference type="EMBL" id="KB446535">
    <property type="protein sequence ID" value="EME49913.1"/>
    <property type="molecule type" value="Genomic_DNA"/>
</dbReference>
<dbReference type="AlphaFoldDB" id="N1Q3V4"/>
<name>N1Q3V4_DOTSN</name>
<gene>
    <name evidence="2" type="ORF">DOTSEDRAFT_20317</name>
</gene>
<dbReference type="Proteomes" id="UP000016933">
    <property type="component" value="Unassembled WGS sequence"/>
</dbReference>
<evidence type="ECO:0000313" key="3">
    <source>
        <dbReference type="Proteomes" id="UP000016933"/>
    </source>
</evidence>
<proteinExistence type="predicted"/>